<gene>
    <name evidence="7 8" type="primary">lgt</name>
    <name evidence="8" type="ORF">IAC10_06030</name>
</gene>
<comment type="caution">
    <text evidence="8">The sequence shown here is derived from an EMBL/GenBank/DDBJ whole genome shotgun (WGS) entry which is preliminary data.</text>
</comment>
<feature type="transmembrane region" description="Helical" evidence="7">
    <location>
        <begin position="51"/>
        <end position="70"/>
    </location>
</feature>
<evidence type="ECO:0000256" key="3">
    <source>
        <dbReference type="ARBA" id="ARBA00022679"/>
    </source>
</evidence>
<dbReference type="GO" id="GO:0008961">
    <property type="term" value="F:phosphatidylglycerol-prolipoprotein diacylglyceryl transferase activity"/>
    <property type="evidence" value="ECO:0007669"/>
    <property type="project" value="UniProtKB-UniRule"/>
</dbReference>
<evidence type="ECO:0000256" key="1">
    <source>
        <dbReference type="ARBA" id="ARBA00007150"/>
    </source>
</evidence>
<protein>
    <recommendedName>
        <fullName evidence="7">Phosphatidylglycerol--prolipoprotein diacylglyceryl transferase</fullName>
        <ecNumber evidence="7">2.5.1.145</ecNumber>
    </recommendedName>
</protein>
<proteinExistence type="inferred from homology"/>
<dbReference type="Pfam" id="PF01790">
    <property type="entry name" value="LGT"/>
    <property type="match status" value="1"/>
</dbReference>
<keyword evidence="5 7" id="KW-1133">Transmembrane helix</keyword>
<reference evidence="8" key="2">
    <citation type="journal article" date="2021" name="PeerJ">
        <title>Extensive microbial diversity within the chicken gut microbiome revealed by metagenomics and culture.</title>
        <authorList>
            <person name="Gilroy R."/>
            <person name="Ravi A."/>
            <person name="Getino M."/>
            <person name="Pursley I."/>
            <person name="Horton D.L."/>
            <person name="Alikhan N.F."/>
            <person name="Baker D."/>
            <person name="Gharbi K."/>
            <person name="Hall N."/>
            <person name="Watson M."/>
            <person name="Adriaenssens E.M."/>
            <person name="Foster-Nyarko E."/>
            <person name="Jarju S."/>
            <person name="Secka A."/>
            <person name="Antonio M."/>
            <person name="Oren A."/>
            <person name="Chaudhuri R.R."/>
            <person name="La Ragione R."/>
            <person name="Hildebrand F."/>
            <person name="Pallen M.J."/>
        </authorList>
    </citation>
    <scope>NUCLEOTIDE SEQUENCE</scope>
    <source>
        <strain evidence="8">6276</strain>
    </source>
</reference>
<evidence type="ECO:0000313" key="9">
    <source>
        <dbReference type="Proteomes" id="UP000823928"/>
    </source>
</evidence>
<reference evidence="8" key="1">
    <citation type="submission" date="2020-10" db="EMBL/GenBank/DDBJ databases">
        <authorList>
            <person name="Gilroy R."/>
        </authorList>
    </citation>
    <scope>NUCLEOTIDE SEQUENCE</scope>
    <source>
        <strain evidence="8">6276</strain>
    </source>
</reference>
<keyword evidence="3 7" id="KW-0808">Transferase</keyword>
<accession>A0A9D1EZB8</accession>
<evidence type="ECO:0000256" key="5">
    <source>
        <dbReference type="ARBA" id="ARBA00022989"/>
    </source>
</evidence>
<evidence type="ECO:0000256" key="7">
    <source>
        <dbReference type="HAMAP-Rule" id="MF_01147"/>
    </source>
</evidence>
<dbReference type="PROSITE" id="PS01311">
    <property type="entry name" value="LGT"/>
    <property type="match status" value="1"/>
</dbReference>
<dbReference type="PANTHER" id="PTHR30589:SF0">
    <property type="entry name" value="PHOSPHATIDYLGLYCEROL--PROLIPOPROTEIN DIACYLGLYCERYL TRANSFERASE"/>
    <property type="match status" value="1"/>
</dbReference>
<feature type="transmembrane region" description="Helical" evidence="7">
    <location>
        <begin position="90"/>
        <end position="109"/>
    </location>
</feature>
<evidence type="ECO:0000256" key="2">
    <source>
        <dbReference type="ARBA" id="ARBA00022475"/>
    </source>
</evidence>
<dbReference type="EMBL" id="DVIU01000121">
    <property type="protein sequence ID" value="HIS36172.1"/>
    <property type="molecule type" value="Genomic_DNA"/>
</dbReference>
<dbReference type="HAMAP" id="MF_01147">
    <property type="entry name" value="Lgt"/>
    <property type="match status" value="1"/>
</dbReference>
<feature type="binding site" evidence="7">
    <location>
        <position position="136"/>
    </location>
    <ligand>
        <name>a 1,2-diacyl-sn-glycero-3-phospho-(1'-sn-glycerol)</name>
        <dbReference type="ChEBI" id="CHEBI:64716"/>
    </ligand>
</feature>
<dbReference type="GO" id="GO:0005886">
    <property type="term" value="C:plasma membrane"/>
    <property type="evidence" value="ECO:0007669"/>
    <property type="project" value="UniProtKB-SubCell"/>
</dbReference>
<comment type="catalytic activity">
    <reaction evidence="7">
        <text>L-cysteinyl-[prolipoprotein] + a 1,2-diacyl-sn-glycero-3-phospho-(1'-sn-glycerol) = an S-1,2-diacyl-sn-glyceryl-L-cysteinyl-[prolipoprotein] + sn-glycerol 1-phosphate + H(+)</text>
        <dbReference type="Rhea" id="RHEA:56712"/>
        <dbReference type="Rhea" id="RHEA-COMP:14679"/>
        <dbReference type="Rhea" id="RHEA-COMP:14680"/>
        <dbReference type="ChEBI" id="CHEBI:15378"/>
        <dbReference type="ChEBI" id="CHEBI:29950"/>
        <dbReference type="ChEBI" id="CHEBI:57685"/>
        <dbReference type="ChEBI" id="CHEBI:64716"/>
        <dbReference type="ChEBI" id="CHEBI:140658"/>
        <dbReference type="EC" id="2.5.1.145"/>
    </reaction>
</comment>
<evidence type="ECO:0000256" key="6">
    <source>
        <dbReference type="ARBA" id="ARBA00023136"/>
    </source>
</evidence>
<comment type="subcellular location">
    <subcellularLocation>
        <location evidence="7">Cell membrane</location>
        <topology evidence="7">Multi-pass membrane protein</topology>
    </subcellularLocation>
</comment>
<feature type="transmembrane region" description="Helical" evidence="7">
    <location>
        <begin position="204"/>
        <end position="221"/>
    </location>
</feature>
<comment type="function">
    <text evidence="7">Catalyzes the transfer of the diacylglyceryl group from phosphatidylglycerol to the sulfhydryl group of the N-terminal cysteine of a prolipoprotein, the first step in the formation of mature lipoproteins.</text>
</comment>
<dbReference type="NCBIfam" id="TIGR00544">
    <property type="entry name" value="lgt"/>
    <property type="match status" value="1"/>
</dbReference>
<feature type="transmembrane region" description="Helical" evidence="7">
    <location>
        <begin position="17"/>
        <end position="39"/>
    </location>
</feature>
<organism evidence="8 9">
    <name type="scientific">Candidatus Scatousia excrementigallinarum</name>
    <dbReference type="NCBI Taxonomy" id="2840935"/>
    <lineage>
        <taxon>Bacteria</taxon>
        <taxon>Candidatus Scatousia</taxon>
    </lineage>
</organism>
<sequence>MFQSPGDVLFRIGDFPVYYYGLTMAVACITGVSAAYLIFKKFNPDKNYSAIWDISAYLIIAGLLGARLYYCLLNPVYYFSNPLEILNFREGGLSIHGGLIAGIITLILLSKKNHLPVPGVLDAFACGTALGQAIGRWGNFFNSEAYGFPTDLPWKLYIPLSHRHAQLFNFEYYHPTFLYESLLDFCIFLVLYFIMKKYAIEKPGITVCIYMILYSVVRIFVESFRLDSALDISGIPIAQIVSVVILLISAAVLIYLNSKYHNLKG</sequence>
<dbReference type="EC" id="2.5.1.145" evidence="7"/>
<dbReference type="AlphaFoldDB" id="A0A9D1EZB8"/>
<dbReference type="PANTHER" id="PTHR30589">
    <property type="entry name" value="PROLIPOPROTEIN DIACYLGLYCERYL TRANSFERASE"/>
    <property type="match status" value="1"/>
</dbReference>
<evidence type="ECO:0000256" key="4">
    <source>
        <dbReference type="ARBA" id="ARBA00022692"/>
    </source>
</evidence>
<name>A0A9D1EZB8_9BACT</name>
<dbReference type="GO" id="GO:0042158">
    <property type="term" value="P:lipoprotein biosynthetic process"/>
    <property type="evidence" value="ECO:0007669"/>
    <property type="project" value="UniProtKB-UniRule"/>
</dbReference>
<keyword evidence="6 7" id="KW-0472">Membrane</keyword>
<feature type="transmembrane region" description="Helical" evidence="7">
    <location>
        <begin position="177"/>
        <end position="195"/>
    </location>
</feature>
<dbReference type="InterPro" id="IPR001640">
    <property type="entry name" value="Lgt"/>
</dbReference>
<comment type="similarity">
    <text evidence="1 7">Belongs to the Lgt family.</text>
</comment>
<evidence type="ECO:0000313" key="8">
    <source>
        <dbReference type="EMBL" id="HIS36172.1"/>
    </source>
</evidence>
<dbReference type="Proteomes" id="UP000823928">
    <property type="component" value="Unassembled WGS sequence"/>
</dbReference>
<feature type="transmembrane region" description="Helical" evidence="7">
    <location>
        <begin position="233"/>
        <end position="256"/>
    </location>
</feature>
<keyword evidence="2 7" id="KW-1003">Cell membrane</keyword>
<keyword evidence="4 7" id="KW-0812">Transmembrane</keyword>
<comment type="pathway">
    <text evidence="7">Protein modification; lipoprotein biosynthesis (diacylglyceryl transfer).</text>
</comment>